<dbReference type="CDD" id="cd18095">
    <property type="entry name" value="SpoU-like_rRNA-MTase"/>
    <property type="match status" value="1"/>
</dbReference>
<evidence type="ECO:0000313" key="4">
    <source>
        <dbReference type="EMBL" id="NDL55641.1"/>
    </source>
</evidence>
<comment type="caution">
    <text evidence="4">The sequence shown here is derived from an EMBL/GenBank/DDBJ whole genome shotgun (WGS) entry which is preliminary data.</text>
</comment>
<dbReference type="Proteomes" id="UP000460435">
    <property type="component" value="Unassembled WGS sequence"/>
</dbReference>
<name>A0A7K3LX95_9ACTN</name>
<reference evidence="4 5" key="1">
    <citation type="submission" date="2019-11" db="EMBL/GenBank/DDBJ databases">
        <authorList>
            <person name="Li X.-J."/>
            <person name="Feng X.-M."/>
        </authorList>
    </citation>
    <scope>NUCLEOTIDE SEQUENCE [LARGE SCALE GENOMIC DNA]</scope>
    <source>
        <strain evidence="4 5">XMNu-373</strain>
    </source>
</reference>
<dbReference type="GO" id="GO:0006396">
    <property type="term" value="P:RNA processing"/>
    <property type="evidence" value="ECO:0007669"/>
    <property type="project" value="InterPro"/>
</dbReference>
<dbReference type="SUPFAM" id="SSF75217">
    <property type="entry name" value="alpha/beta knot"/>
    <property type="match status" value="1"/>
</dbReference>
<organism evidence="4 5">
    <name type="scientific">Phytoactinopolyspora mesophila</name>
    <dbReference type="NCBI Taxonomy" id="2650750"/>
    <lineage>
        <taxon>Bacteria</taxon>
        <taxon>Bacillati</taxon>
        <taxon>Actinomycetota</taxon>
        <taxon>Actinomycetes</taxon>
        <taxon>Jiangellales</taxon>
        <taxon>Jiangellaceae</taxon>
        <taxon>Phytoactinopolyspora</taxon>
    </lineage>
</organism>
<dbReference type="EMBL" id="WLZY01000001">
    <property type="protein sequence ID" value="NDL55641.1"/>
    <property type="molecule type" value="Genomic_DNA"/>
</dbReference>
<keyword evidence="1 4" id="KW-0489">Methyltransferase</keyword>
<evidence type="ECO:0000256" key="1">
    <source>
        <dbReference type="ARBA" id="ARBA00022603"/>
    </source>
</evidence>
<dbReference type="SUPFAM" id="SSF55315">
    <property type="entry name" value="L30e-like"/>
    <property type="match status" value="1"/>
</dbReference>
<dbReference type="Gene3D" id="3.30.1330.30">
    <property type="match status" value="1"/>
</dbReference>
<dbReference type="GO" id="GO:0003723">
    <property type="term" value="F:RNA binding"/>
    <property type="evidence" value="ECO:0007669"/>
    <property type="project" value="InterPro"/>
</dbReference>
<dbReference type="AlphaFoldDB" id="A0A7K3LX95"/>
<evidence type="ECO:0000256" key="2">
    <source>
        <dbReference type="ARBA" id="ARBA00022679"/>
    </source>
</evidence>
<keyword evidence="5" id="KW-1185">Reference proteome</keyword>
<dbReference type="InterPro" id="IPR029028">
    <property type="entry name" value="Alpha/beta_knot_MTases"/>
</dbReference>
<dbReference type="GO" id="GO:0008173">
    <property type="term" value="F:RNA methyltransferase activity"/>
    <property type="evidence" value="ECO:0007669"/>
    <property type="project" value="InterPro"/>
</dbReference>
<dbReference type="PANTHER" id="PTHR43191:SF12">
    <property type="entry name" value="RRNA METHYLASE"/>
    <property type="match status" value="1"/>
</dbReference>
<keyword evidence="2 4" id="KW-0808">Transferase</keyword>
<dbReference type="RefSeq" id="WP_162448333.1">
    <property type="nucleotide sequence ID" value="NZ_WLZY01000001.1"/>
</dbReference>
<sequence length="265" mass="28709">MPFEHIDDAADPRLADYVSLRDVQLRTSLEAEHGLFLAEGEKVIRRAVEAGYAVRSFLMAPRWAQALGDVIERAGDVPCFLAPEPLVEDVTGFHVHRGALASLHRRPLPSIEAVVENTRRVVVMEDLVDHTNVGAVFRGAAALGWDAVLLSPRCADPLYRRAIKVSMGTVFSVPYTRVENWYDGPTVLHDAGFEVMALTPGDDAMDIGAVAVADRIALLVGTEGEGLTQRWMRAADRRVAIPMSGGVDSLNVAAAAAVACYVLRP</sequence>
<dbReference type="InterPro" id="IPR001537">
    <property type="entry name" value="SpoU_MeTrfase"/>
</dbReference>
<dbReference type="InterPro" id="IPR029026">
    <property type="entry name" value="tRNA_m1G_MTases_N"/>
</dbReference>
<evidence type="ECO:0000259" key="3">
    <source>
        <dbReference type="Pfam" id="PF00588"/>
    </source>
</evidence>
<dbReference type="Gene3D" id="3.40.1280.10">
    <property type="match status" value="1"/>
</dbReference>
<gene>
    <name evidence="4" type="ORF">F7O44_00985</name>
</gene>
<evidence type="ECO:0000313" key="5">
    <source>
        <dbReference type="Proteomes" id="UP000460435"/>
    </source>
</evidence>
<dbReference type="InterPro" id="IPR051259">
    <property type="entry name" value="rRNA_Methyltransferase"/>
</dbReference>
<feature type="domain" description="tRNA/rRNA methyltransferase SpoU type" evidence="3">
    <location>
        <begin position="121"/>
        <end position="261"/>
    </location>
</feature>
<dbReference type="PANTHER" id="PTHR43191">
    <property type="entry name" value="RRNA METHYLTRANSFERASE 3"/>
    <property type="match status" value="1"/>
</dbReference>
<dbReference type="GO" id="GO:0032259">
    <property type="term" value="P:methylation"/>
    <property type="evidence" value="ECO:0007669"/>
    <property type="project" value="UniProtKB-KW"/>
</dbReference>
<dbReference type="Pfam" id="PF00588">
    <property type="entry name" value="SpoU_methylase"/>
    <property type="match status" value="1"/>
</dbReference>
<protein>
    <submittedName>
        <fullName evidence="4">rRNA methyltransferase</fullName>
    </submittedName>
</protein>
<dbReference type="InterPro" id="IPR029064">
    <property type="entry name" value="Ribosomal_eL30-like_sf"/>
</dbReference>
<accession>A0A7K3LX95</accession>
<proteinExistence type="predicted"/>